<comment type="cofactor">
    <cofactor evidence="1">
        <name>Zn(2+)</name>
        <dbReference type="ChEBI" id="CHEBI:29105"/>
    </cofactor>
</comment>
<evidence type="ECO:0000256" key="3">
    <source>
        <dbReference type="ARBA" id="ARBA00022801"/>
    </source>
</evidence>
<keyword evidence="7" id="KW-1185">Reference proteome</keyword>
<dbReference type="InterPro" id="IPR051607">
    <property type="entry name" value="Metallo-dep_hydrolases"/>
</dbReference>
<organism evidence="6 7">
    <name type="scientific">Colwellia marinimaniae</name>
    <dbReference type="NCBI Taxonomy" id="1513592"/>
    <lineage>
        <taxon>Bacteria</taxon>
        <taxon>Pseudomonadati</taxon>
        <taxon>Pseudomonadota</taxon>
        <taxon>Gammaproteobacteria</taxon>
        <taxon>Alteromonadales</taxon>
        <taxon>Colwelliaceae</taxon>
        <taxon>Colwellia</taxon>
    </lineage>
</organism>
<keyword evidence="3" id="KW-0378">Hydrolase</keyword>
<reference evidence="6 7" key="1">
    <citation type="submission" date="2017-06" db="EMBL/GenBank/DDBJ databases">
        <title>Whole Genome Sequences of Colwellia marinimaniae MTCD1.</title>
        <authorList>
            <person name="Kusumoto H."/>
            <person name="Inoue M."/>
            <person name="Tanikawa K."/>
            <person name="Maeji H."/>
            <person name="Cameron J.H."/>
            <person name="Bartlett D.H."/>
        </authorList>
    </citation>
    <scope>NUCLEOTIDE SEQUENCE [LARGE SCALE GENOMIC DNA]</scope>
    <source>
        <strain evidence="6 7">MTCD1</strain>
    </source>
</reference>
<dbReference type="SUPFAM" id="SSF51556">
    <property type="entry name" value="Metallo-dependent hydrolases"/>
    <property type="match status" value="1"/>
</dbReference>
<dbReference type="RefSeq" id="WP_057182339.1">
    <property type="nucleotide sequence ID" value="NZ_BDQM01000001.1"/>
</dbReference>
<protein>
    <submittedName>
        <fullName evidence="6">Formimidoylglutamate deiminase</fullName>
    </submittedName>
</protein>
<dbReference type="EMBL" id="BDQM01000001">
    <property type="protein sequence ID" value="GAW94621.1"/>
    <property type="molecule type" value="Genomic_DNA"/>
</dbReference>
<evidence type="ECO:0000256" key="4">
    <source>
        <dbReference type="ARBA" id="ARBA00022833"/>
    </source>
</evidence>
<keyword evidence="2" id="KW-0479">Metal-binding</keyword>
<evidence type="ECO:0000256" key="1">
    <source>
        <dbReference type="ARBA" id="ARBA00001947"/>
    </source>
</evidence>
<sequence>MKLYAENILLKDGWASKQTITIEQGIITAIDAGMIAGAEIAQGAVIPGMVNCHSHAFQRAFAGFSEQGSEGQDSFWTWRKIMYQFLAELTVLDAKNIAKQLYIEMLKMGYTRVAEFHYLHHDIDGSTYEGKTSAAISSDEKPANLATMAQAIFEAAKESGIGLTLLPVLYQHSGFGEQAPSDGQKRFINSTEQFNQLVSDCFALSEQYENTNVGIAPHSLRAVNKTSLLSAVAHVRSLDKQAPIHIHIAEQQKEVDDCLNHYGKRPVQWLLDNIELDKYWCLIHATHIDEAEIKGIIAKQAIAGICPTTEANLGDGIFPTAEFLAQQGTIAIGSDSHISVNPIEELRWLEYVQRLIKQQRAILATDEQASVGQNLWQRAAIGGAQSTNSNTGCLAIGKQADLLVLDSDKTKLFANANQHLLDSMIFASQQNPVFDVMVNGLWQIRAQQHVEQEQASENFAKLLVRLSAS</sequence>
<dbReference type="InterPro" id="IPR011059">
    <property type="entry name" value="Metal-dep_hydrolase_composite"/>
</dbReference>
<evidence type="ECO:0000313" key="7">
    <source>
        <dbReference type="Proteomes" id="UP000197068"/>
    </source>
</evidence>
<proteinExistence type="predicted"/>
<feature type="domain" description="Amidohydrolase-related" evidence="5">
    <location>
        <begin position="45"/>
        <end position="440"/>
    </location>
</feature>
<dbReference type="NCBIfam" id="TIGR02022">
    <property type="entry name" value="hutF"/>
    <property type="match status" value="1"/>
</dbReference>
<dbReference type="NCBIfam" id="NF006681">
    <property type="entry name" value="PRK09229.1-2"/>
    <property type="match status" value="1"/>
</dbReference>
<keyword evidence="4" id="KW-0862">Zinc</keyword>
<accession>A0ABQ0MQH2</accession>
<dbReference type="SUPFAM" id="SSF51338">
    <property type="entry name" value="Composite domain of metallo-dependent hydrolases"/>
    <property type="match status" value="1"/>
</dbReference>
<dbReference type="Gene3D" id="3.20.20.140">
    <property type="entry name" value="Metal-dependent hydrolases"/>
    <property type="match status" value="1"/>
</dbReference>
<dbReference type="InterPro" id="IPR010252">
    <property type="entry name" value="HutF"/>
</dbReference>
<dbReference type="InterPro" id="IPR032466">
    <property type="entry name" value="Metal_Hydrolase"/>
</dbReference>
<dbReference type="PANTHER" id="PTHR11271:SF48">
    <property type="entry name" value="AMIDOHYDROLASE-RELATED DOMAIN-CONTAINING PROTEIN"/>
    <property type="match status" value="1"/>
</dbReference>
<dbReference type="InterPro" id="IPR006680">
    <property type="entry name" value="Amidohydro-rel"/>
</dbReference>
<dbReference type="Pfam" id="PF01979">
    <property type="entry name" value="Amidohydro_1"/>
    <property type="match status" value="1"/>
</dbReference>
<dbReference type="NCBIfam" id="NF006684">
    <property type="entry name" value="PRK09229.1-5"/>
    <property type="match status" value="1"/>
</dbReference>
<evidence type="ECO:0000313" key="6">
    <source>
        <dbReference type="EMBL" id="GAW94621.1"/>
    </source>
</evidence>
<evidence type="ECO:0000259" key="5">
    <source>
        <dbReference type="Pfam" id="PF01979"/>
    </source>
</evidence>
<dbReference type="Gene3D" id="2.30.40.10">
    <property type="entry name" value="Urease, subunit C, domain 1"/>
    <property type="match status" value="1"/>
</dbReference>
<dbReference type="PANTHER" id="PTHR11271">
    <property type="entry name" value="GUANINE DEAMINASE"/>
    <property type="match status" value="1"/>
</dbReference>
<evidence type="ECO:0000256" key="2">
    <source>
        <dbReference type="ARBA" id="ARBA00022723"/>
    </source>
</evidence>
<name>A0ABQ0MQH2_9GAMM</name>
<gene>
    <name evidence="6" type="ORF">MTCD1_00217</name>
</gene>
<dbReference type="Proteomes" id="UP000197068">
    <property type="component" value="Unassembled WGS sequence"/>
</dbReference>
<comment type="caution">
    <text evidence="6">The sequence shown here is derived from an EMBL/GenBank/DDBJ whole genome shotgun (WGS) entry which is preliminary data.</text>
</comment>